<sequence length="385" mass="44204">MLDDVDLLVCGAGPVGCVVAERAATVLGWKVLVVDRRPHVAGNCHDSHAANGVLVHNYGPHYFRTDDEQLLRYLSRFADFVPANYEVRSQVRGELYPFPINLTTLERFFGRSLDTASAERLLAERRLPIANPTNSEEYVLSRVGRELYEAFYLNYTLKQWGVHPRALDPQVCGRVPVRLDRDARYVGHRFQVMPNGGFTKLFVRMLNHRNVRTLLNCDFSEVRTLIRPRRATVYCGPIDAYFDNRLGQLPYRSLRFDFVSHETEWRQPCVQINYPNDYGYTRSVEIKHVTGQRHPETVVSYETPTAEGEPFYPVPRRESAALYARYRELAEAETARNRVYFCGRLAQYRYFNTDEVIQEALACFQTIRRRCAAAPPASSPALPAA</sequence>
<dbReference type="AlphaFoldDB" id="A0A6M5YWD9"/>
<gene>
    <name evidence="2" type="ORF">FTUN_5845</name>
</gene>
<organism evidence="2 3">
    <name type="scientific">Frigoriglobus tundricola</name>
    <dbReference type="NCBI Taxonomy" id="2774151"/>
    <lineage>
        <taxon>Bacteria</taxon>
        <taxon>Pseudomonadati</taxon>
        <taxon>Planctomycetota</taxon>
        <taxon>Planctomycetia</taxon>
        <taxon>Gemmatales</taxon>
        <taxon>Gemmataceae</taxon>
        <taxon>Frigoriglobus</taxon>
    </lineage>
</organism>
<accession>A0A6M5YWD9</accession>
<dbReference type="SUPFAM" id="SSF51971">
    <property type="entry name" value="Nucleotide-binding domain"/>
    <property type="match status" value="1"/>
</dbReference>
<dbReference type="Gene3D" id="3.40.50.720">
    <property type="entry name" value="NAD(P)-binding Rossmann-like Domain"/>
    <property type="match status" value="3"/>
</dbReference>
<dbReference type="Pfam" id="PF03275">
    <property type="entry name" value="GLF"/>
    <property type="match status" value="1"/>
</dbReference>
<dbReference type="Pfam" id="PF13450">
    <property type="entry name" value="NAD_binding_8"/>
    <property type="match status" value="1"/>
</dbReference>
<keyword evidence="3" id="KW-1185">Reference proteome</keyword>
<evidence type="ECO:0000313" key="2">
    <source>
        <dbReference type="EMBL" id="QJW98259.1"/>
    </source>
</evidence>
<evidence type="ECO:0000259" key="1">
    <source>
        <dbReference type="Pfam" id="PF03275"/>
    </source>
</evidence>
<dbReference type="GO" id="GO:0005829">
    <property type="term" value="C:cytosol"/>
    <property type="evidence" value="ECO:0007669"/>
    <property type="project" value="TreeGrafter"/>
</dbReference>
<dbReference type="PANTHER" id="PTHR21197:SF0">
    <property type="entry name" value="UDP-GALACTOPYRANOSE MUTASE"/>
    <property type="match status" value="1"/>
</dbReference>
<dbReference type="EC" id="5.4.99.9" evidence="2"/>
<evidence type="ECO:0000313" key="3">
    <source>
        <dbReference type="Proteomes" id="UP000503447"/>
    </source>
</evidence>
<keyword evidence="2" id="KW-0413">Isomerase</keyword>
<name>A0A6M5YWD9_9BACT</name>
<dbReference type="InterPro" id="IPR015899">
    <property type="entry name" value="UDP-GalPyranose_mutase_C"/>
</dbReference>
<proteinExistence type="predicted"/>
<dbReference type="Proteomes" id="UP000503447">
    <property type="component" value="Chromosome"/>
</dbReference>
<dbReference type="EMBL" id="CP053452">
    <property type="protein sequence ID" value="QJW98259.1"/>
    <property type="molecule type" value="Genomic_DNA"/>
</dbReference>
<protein>
    <submittedName>
        <fullName evidence="2">UDP-galactopyranose mutase</fullName>
        <ecNumber evidence="2">5.4.99.9</ecNumber>
    </submittedName>
</protein>
<dbReference type="KEGG" id="ftj:FTUN_5845"/>
<dbReference type="PANTHER" id="PTHR21197">
    <property type="entry name" value="UDP-GALACTOPYRANOSE MUTASE"/>
    <property type="match status" value="1"/>
</dbReference>
<dbReference type="GO" id="GO:0008767">
    <property type="term" value="F:UDP-galactopyranose mutase activity"/>
    <property type="evidence" value="ECO:0007669"/>
    <property type="project" value="UniProtKB-EC"/>
</dbReference>
<feature type="domain" description="UDP-galactopyranose mutase C-terminal" evidence="1">
    <location>
        <begin position="151"/>
        <end position="350"/>
    </location>
</feature>
<reference evidence="3" key="1">
    <citation type="submission" date="2020-05" db="EMBL/GenBank/DDBJ databases">
        <title>Frigoriglobus tundricola gen. nov., sp. nov., a psychrotolerant cellulolytic planctomycete of the family Gemmataceae with two divergent copies of 16S rRNA gene.</title>
        <authorList>
            <person name="Kulichevskaya I.S."/>
            <person name="Ivanova A.A."/>
            <person name="Naumoff D.G."/>
            <person name="Beletsky A.V."/>
            <person name="Rijpstra W.I.C."/>
            <person name="Sinninghe Damste J.S."/>
            <person name="Mardanov A.V."/>
            <person name="Ravin N.V."/>
            <person name="Dedysh S.N."/>
        </authorList>
    </citation>
    <scope>NUCLEOTIDE SEQUENCE [LARGE SCALE GENOMIC DNA]</scope>
    <source>
        <strain evidence="3">PL17</strain>
    </source>
</reference>
<dbReference type="SUPFAM" id="SSF54373">
    <property type="entry name" value="FAD-linked reductases, C-terminal domain"/>
    <property type="match status" value="1"/>
</dbReference>
<dbReference type="GO" id="GO:0050660">
    <property type="term" value="F:flavin adenine dinucleotide binding"/>
    <property type="evidence" value="ECO:0007669"/>
    <property type="project" value="TreeGrafter"/>
</dbReference>